<evidence type="ECO:0000256" key="4">
    <source>
        <dbReference type="ARBA" id="ARBA00023163"/>
    </source>
</evidence>
<proteinExistence type="predicted"/>
<dbReference type="PANTHER" id="PTHR30055:SF241">
    <property type="entry name" value="TRANSCRIPTIONAL REGULATORY PROTEIN"/>
    <property type="match status" value="1"/>
</dbReference>
<dbReference type="GO" id="GO:0003700">
    <property type="term" value="F:DNA-binding transcription factor activity"/>
    <property type="evidence" value="ECO:0007669"/>
    <property type="project" value="TreeGrafter"/>
</dbReference>
<evidence type="ECO:0000259" key="6">
    <source>
        <dbReference type="PROSITE" id="PS50977"/>
    </source>
</evidence>
<dbReference type="SUPFAM" id="SSF46689">
    <property type="entry name" value="Homeodomain-like"/>
    <property type="match status" value="1"/>
</dbReference>
<feature type="DNA-binding region" description="H-T-H motif" evidence="5">
    <location>
        <begin position="42"/>
        <end position="61"/>
    </location>
</feature>
<evidence type="ECO:0000313" key="7">
    <source>
        <dbReference type="EMBL" id="AZI57172.1"/>
    </source>
</evidence>
<evidence type="ECO:0000256" key="5">
    <source>
        <dbReference type="PROSITE-ProRule" id="PRU00335"/>
    </source>
</evidence>
<dbReference type="PROSITE" id="PS50977">
    <property type="entry name" value="HTH_TETR_2"/>
    <property type="match status" value="1"/>
</dbReference>
<evidence type="ECO:0000313" key="8">
    <source>
        <dbReference type="Proteomes" id="UP000268084"/>
    </source>
</evidence>
<reference evidence="7 8" key="2">
    <citation type="submission" date="2018-12" db="EMBL/GenBank/DDBJ databases">
        <title>Nakamurella antarcticus sp. nov., isolated from Antarctica South Shetland Islands soil.</title>
        <authorList>
            <person name="Peng F."/>
        </authorList>
    </citation>
    <scope>NUCLEOTIDE SEQUENCE [LARGE SCALE GENOMIC DNA]</scope>
    <source>
        <strain evidence="7 8">S14-144</strain>
    </source>
</reference>
<organism evidence="7 8">
    <name type="scientific">Nakamurella antarctica</name>
    <dbReference type="NCBI Taxonomy" id="1902245"/>
    <lineage>
        <taxon>Bacteria</taxon>
        <taxon>Bacillati</taxon>
        <taxon>Actinomycetota</taxon>
        <taxon>Actinomycetes</taxon>
        <taxon>Nakamurellales</taxon>
        <taxon>Nakamurellaceae</taxon>
        <taxon>Nakamurella</taxon>
    </lineage>
</organism>
<keyword evidence="1" id="KW-0678">Repressor</keyword>
<dbReference type="InterPro" id="IPR039538">
    <property type="entry name" value="BetI_C"/>
</dbReference>
<gene>
    <name evidence="7" type="ORF">EH165_02355</name>
</gene>
<dbReference type="Pfam" id="PF13977">
    <property type="entry name" value="TetR_C_6"/>
    <property type="match status" value="1"/>
</dbReference>
<dbReference type="OrthoDB" id="7252896at2"/>
<protein>
    <submittedName>
        <fullName evidence="7">TetR/AcrR family transcriptional regulator</fullName>
    </submittedName>
</protein>
<dbReference type="InterPro" id="IPR050109">
    <property type="entry name" value="HTH-type_TetR-like_transc_reg"/>
</dbReference>
<dbReference type="InterPro" id="IPR036271">
    <property type="entry name" value="Tet_transcr_reg_TetR-rel_C_sf"/>
</dbReference>
<dbReference type="AlphaFoldDB" id="A0A3G8ZIE7"/>
<evidence type="ECO:0000256" key="3">
    <source>
        <dbReference type="ARBA" id="ARBA00023125"/>
    </source>
</evidence>
<evidence type="ECO:0000256" key="2">
    <source>
        <dbReference type="ARBA" id="ARBA00023015"/>
    </source>
</evidence>
<sequence>MAIDAPHPSPPARVTKRRGETRARLIASAATIFAEHGFGRATVEDVCEHAGYTRGAFYSNFVSLDELFFALYVERAEQLVQAAGSAVSNAVAELGTDPPISTVVDRVLSTLTVSRQSHLLNLEFFAHALRNPPVALALAAHRRDLRSALAPILRVGLGVRRVSAPQLEALGRAIVAVQDGMYFQELLEPADQRLPRARTTLITRILADAAEQLRA</sequence>
<feature type="domain" description="HTH tetR-type" evidence="6">
    <location>
        <begin position="19"/>
        <end position="79"/>
    </location>
</feature>
<dbReference type="RefSeq" id="WP_124797857.1">
    <property type="nucleotide sequence ID" value="NZ_CP034170.1"/>
</dbReference>
<evidence type="ECO:0000256" key="1">
    <source>
        <dbReference type="ARBA" id="ARBA00022491"/>
    </source>
</evidence>
<dbReference type="Proteomes" id="UP000268084">
    <property type="component" value="Chromosome"/>
</dbReference>
<keyword evidence="4" id="KW-0804">Transcription</keyword>
<keyword evidence="3 5" id="KW-0238">DNA-binding</keyword>
<dbReference type="GO" id="GO:0000976">
    <property type="term" value="F:transcription cis-regulatory region binding"/>
    <property type="evidence" value="ECO:0007669"/>
    <property type="project" value="TreeGrafter"/>
</dbReference>
<dbReference type="SUPFAM" id="SSF48498">
    <property type="entry name" value="Tetracyclin repressor-like, C-terminal domain"/>
    <property type="match status" value="1"/>
</dbReference>
<dbReference type="InterPro" id="IPR001647">
    <property type="entry name" value="HTH_TetR"/>
</dbReference>
<dbReference type="Gene3D" id="1.10.357.10">
    <property type="entry name" value="Tetracycline Repressor, domain 2"/>
    <property type="match status" value="1"/>
</dbReference>
<dbReference type="KEGG" id="nak:EH165_02355"/>
<name>A0A3G8ZIE7_9ACTN</name>
<keyword evidence="8" id="KW-1185">Reference proteome</keyword>
<dbReference type="InterPro" id="IPR009057">
    <property type="entry name" value="Homeodomain-like_sf"/>
</dbReference>
<dbReference type="PANTHER" id="PTHR30055">
    <property type="entry name" value="HTH-TYPE TRANSCRIPTIONAL REGULATOR RUTR"/>
    <property type="match status" value="1"/>
</dbReference>
<keyword evidence="2" id="KW-0805">Transcription regulation</keyword>
<dbReference type="EMBL" id="CP034170">
    <property type="protein sequence ID" value="AZI57172.1"/>
    <property type="molecule type" value="Genomic_DNA"/>
</dbReference>
<dbReference type="Pfam" id="PF00440">
    <property type="entry name" value="TetR_N"/>
    <property type="match status" value="1"/>
</dbReference>
<accession>A0A3G8ZIE7</accession>
<reference evidence="7 8" key="1">
    <citation type="submission" date="2018-11" db="EMBL/GenBank/DDBJ databases">
        <authorList>
            <person name="Da X."/>
        </authorList>
    </citation>
    <scope>NUCLEOTIDE SEQUENCE [LARGE SCALE GENOMIC DNA]</scope>
    <source>
        <strain evidence="7 8">S14-144</strain>
    </source>
</reference>
<dbReference type="PRINTS" id="PR00455">
    <property type="entry name" value="HTHTETR"/>
</dbReference>